<sequence length="115" mass="13158">MFREYDEEGDIKAGTFWRERDSVGANISTQIQQWVRENPFDLSQGIDWQTEFNYYNEGRLSGQIRDIAFKCANVTAVSQAVTFSPIEDRKVNVSFSVRTIYGDQKVGVSVNANSY</sequence>
<evidence type="ECO:0000313" key="1">
    <source>
        <dbReference type="EMBL" id="AKN36965.1"/>
    </source>
</evidence>
<dbReference type="EMBL" id="KP795703">
    <property type="protein sequence ID" value="AKN40684.1"/>
    <property type="molecule type" value="Genomic_DNA"/>
</dbReference>
<reference evidence="1" key="1">
    <citation type="journal article" date="2015" name="MBio">
        <title>Eco-Evolutionary Dynamics of Episomes among Ecologically Cohesive Bacterial Populations.</title>
        <authorList>
            <person name="Xue H."/>
            <person name="Cordero O.X."/>
            <person name="Camas F.M."/>
            <person name="Trimble W."/>
            <person name="Meyer F."/>
            <person name="Guglielmini J."/>
            <person name="Rocha E.P."/>
            <person name="Polz M.F."/>
        </authorList>
    </citation>
    <scope>NUCLEOTIDE SEQUENCE</scope>
    <source>
        <strain evidence="1">1F_145</strain>
        <strain evidence="2">5S_214</strain>
    </source>
</reference>
<protein>
    <submittedName>
        <fullName evidence="1">Uncharacterized protein</fullName>
    </submittedName>
</protein>
<organism evidence="1">
    <name type="scientific">Vibrio splendidus</name>
    <dbReference type="NCBI Taxonomy" id="29497"/>
    <lineage>
        <taxon>Bacteria</taxon>
        <taxon>Pseudomonadati</taxon>
        <taxon>Pseudomonadota</taxon>
        <taxon>Gammaproteobacteria</taxon>
        <taxon>Vibrionales</taxon>
        <taxon>Vibrionaceae</taxon>
        <taxon>Vibrio</taxon>
    </lineage>
</organism>
<dbReference type="EMBL" id="KP795630">
    <property type="protein sequence ID" value="AKN39050.1"/>
    <property type="molecule type" value="Genomic_DNA"/>
</dbReference>
<accession>A0A0H3ZLK2</accession>
<evidence type="ECO:0000313" key="2">
    <source>
        <dbReference type="EMBL" id="AKN39050.1"/>
    </source>
</evidence>
<name>A0A0H3ZLK2_VIBSP</name>
<dbReference type="EMBL" id="KP795517">
    <property type="protein sequence ID" value="AKN36965.1"/>
    <property type="molecule type" value="Genomic_DNA"/>
</dbReference>
<proteinExistence type="predicted"/>
<dbReference type="AlphaFoldDB" id="A0A0H3ZLK2"/>
<dbReference type="EMBL" id="KP795463">
    <property type="protein sequence ID" value="AKN36049.1"/>
    <property type="molecule type" value="Genomic_DNA"/>
</dbReference>